<organism evidence="1 2">
    <name type="scientific">Symbiodinium necroappetens</name>
    <dbReference type="NCBI Taxonomy" id="1628268"/>
    <lineage>
        <taxon>Eukaryota</taxon>
        <taxon>Sar</taxon>
        <taxon>Alveolata</taxon>
        <taxon>Dinophyceae</taxon>
        <taxon>Suessiales</taxon>
        <taxon>Symbiodiniaceae</taxon>
        <taxon>Symbiodinium</taxon>
    </lineage>
</organism>
<evidence type="ECO:0000313" key="2">
    <source>
        <dbReference type="Proteomes" id="UP000601435"/>
    </source>
</evidence>
<evidence type="ECO:0000313" key="1">
    <source>
        <dbReference type="EMBL" id="CAE7583541.1"/>
    </source>
</evidence>
<comment type="caution">
    <text evidence="1">The sequence shown here is derived from an EMBL/GenBank/DDBJ whole genome shotgun (WGS) entry which is preliminary data.</text>
</comment>
<sequence length="80" mass="8197">ALEGVWDTVSGVFGSIFGSGGCSGYVGLCWGQCGNQEQLGFTATCTYGSCQCKPGFCAKDGLCAMDVQGMLQGAAQNVLR</sequence>
<gene>
    <name evidence="1" type="ORF">SNEC2469_LOCUS16924</name>
</gene>
<dbReference type="EMBL" id="CAJNJA010027709">
    <property type="protein sequence ID" value="CAE7583541.1"/>
    <property type="molecule type" value="Genomic_DNA"/>
</dbReference>
<feature type="non-terminal residue" evidence="1">
    <location>
        <position position="1"/>
    </location>
</feature>
<protein>
    <submittedName>
        <fullName evidence="1">Uncharacterized protein</fullName>
    </submittedName>
</protein>
<accession>A0A812UU20</accession>
<proteinExistence type="predicted"/>
<reference evidence="1" key="1">
    <citation type="submission" date="2021-02" db="EMBL/GenBank/DDBJ databases">
        <authorList>
            <person name="Dougan E. K."/>
            <person name="Rhodes N."/>
            <person name="Thang M."/>
            <person name="Chan C."/>
        </authorList>
    </citation>
    <scope>NUCLEOTIDE SEQUENCE</scope>
</reference>
<keyword evidence="2" id="KW-1185">Reference proteome</keyword>
<name>A0A812UU20_9DINO</name>
<dbReference type="Proteomes" id="UP000601435">
    <property type="component" value="Unassembled WGS sequence"/>
</dbReference>
<dbReference type="AlphaFoldDB" id="A0A812UU20"/>